<sequence>MNHSLPQLPEYDPHPDLWVRIDADLARNADSSVESFGRLVHDLPTYEPKADIWATIEQELDKPTLRPIWSKPQTHWLWTGLTAAAAIVLVGIWLYLNPKTDEQIRVEYAVEQATQPNPDPAPSIEPTGQSPADKRAEEFINRQCDDYQALCQRPEVHELRNQLAELETEQQRIVHERQVFGDDPVFVRAQVKVENQRAEVLKELITLLRS</sequence>
<feature type="region of interest" description="Disordered" evidence="1">
    <location>
        <begin position="114"/>
        <end position="133"/>
    </location>
</feature>
<evidence type="ECO:0000256" key="2">
    <source>
        <dbReference type="SAM" id="Phobius"/>
    </source>
</evidence>
<keyword evidence="2" id="KW-1133">Transmembrane helix</keyword>
<gene>
    <name evidence="3" type="ORF">IC230_17990</name>
</gene>
<organism evidence="3 4">
    <name type="scientific">Spirosoma validum</name>
    <dbReference type="NCBI Taxonomy" id="2771355"/>
    <lineage>
        <taxon>Bacteria</taxon>
        <taxon>Pseudomonadati</taxon>
        <taxon>Bacteroidota</taxon>
        <taxon>Cytophagia</taxon>
        <taxon>Cytophagales</taxon>
        <taxon>Cytophagaceae</taxon>
        <taxon>Spirosoma</taxon>
    </lineage>
</organism>
<comment type="caution">
    <text evidence="3">The sequence shown here is derived from an EMBL/GenBank/DDBJ whole genome shotgun (WGS) entry which is preliminary data.</text>
</comment>
<evidence type="ECO:0000256" key="1">
    <source>
        <dbReference type="SAM" id="MobiDB-lite"/>
    </source>
</evidence>
<feature type="transmembrane region" description="Helical" evidence="2">
    <location>
        <begin position="76"/>
        <end position="96"/>
    </location>
</feature>
<keyword evidence="2" id="KW-0812">Transmembrane</keyword>
<protein>
    <submittedName>
        <fullName evidence="3">Uncharacterized protein</fullName>
    </submittedName>
</protein>
<dbReference type="Proteomes" id="UP000653797">
    <property type="component" value="Unassembled WGS sequence"/>
</dbReference>
<accession>A0A927B3N2</accession>
<keyword evidence="4" id="KW-1185">Reference proteome</keyword>
<name>A0A927B3N2_9BACT</name>
<evidence type="ECO:0000313" key="4">
    <source>
        <dbReference type="Proteomes" id="UP000653797"/>
    </source>
</evidence>
<proteinExistence type="predicted"/>
<keyword evidence="2" id="KW-0472">Membrane</keyword>
<evidence type="ECO:0000313" key="3">
    <source>
        <dbReference type="EMBL" id="MBD2754800.1"/>
    </source>
</evidence>
<dbReference type="AlphaFoldDB" id="A0A927B3N2"/>
<reference evidence="3" key="1">
    <citation type="submission" date="2020-09" db="EMBL/GenBank/DDBJ databases">
        <authorList>
            <person name="Kim M.K."/>
        </authorList>
    </citation>
    <scope>NUCLEOTIDE SEQUENCE</scope>
    <source>
        <strain evidence="3">BT704</strain>
    </source>
</reference>
<dbReference type="RefSeq" id="WP_191040422.1">
    <property type="nucleotide sequence ID" value="NZ_JACXAA010000006.1"/>
</dbReference>
<dbReference type="EMBL" id="JACXAA010000006">
    <property type="protein sequence ID" value="MBD2754800.1"/>
    <property type="molecule type" value="Genomic_DNA"/>
</dbReference>